<dbReference type="RefSeq" id="WP_272094508.1">
    <property type="nucleotide sequence ID" value="NZ_JAQNDK010000001.1"/>
</dbReference>
<dbReference type="InterPro" id="IPR051049">
    <property type="entry name" value="Dienelactone_hydrolase-like"/>
</dbReference>
<dbReference type="InterPro" id="IPR029058">
    <property type="entry name" value="AB_hydrolase_fold"/>
</dbReference>
<reference evidence="2 3" key="1">
    <citation type="submission" date="2023-01" db="EMBL/GenBank/DDBJ databases">
        <title>Minimal conservation of predation-associated metabolite biosynthetic gene clusters underscores biosynthetic potential of Myxococcota including descriptions for ten novel species: Archangium lansinium sp. nov., Myxococcus landrumus sp. nov., Nannocystis bai.</title>
        <authorList>
            <person name="Ahearne A."/>
            <person name="Stevens C."/>
            <person name="Dowd S."/>
        </authorList>
    </citation>
    <scope>NUCLEOTIDE SEQUENCE [LARGE SCALE GENOMIC DNA]</scope>
    <source>
        <strain evidence="2 3">WIWO2</strain>
    </source>
</reference>
<dbReference type="Gene3D" id="3.40.50.1820">
    <property type="entry name" value="alpha/beta hydrolase"/>
    <property type="match status" value="1"/>
</dbReference>
<keyword evidence="2" id="KW-0378">Hydrolase</keyword>
<dbReference type="GO" id="GO:0016787">
    <property type="term" value="F:hydrolase activity"/>
    <property type="evidence" value="ECO:0007669"/>
    <property type="project" value="UniProtKB-KW"/>
</dbReference>
<evidence type="ECO:0000313" key="2">
    <source>
        <dbReference type="EMBL" id="MDC0677756.1"/>
    </source>
</evidence>
<keyword evidence="3" id="KW-1185">Reference proteome</keyword>
<dbReference type="Proteomes" id="UP001217485">
    <property type="component" value="Unassembled WGS sequence"/>
</dbReference>
<dbReference type="EMBL" id="JAQNDK010000001">
    <property type="protein sequence ID" value="MDC0677756.1"/>
    <property type="molecule type" value="Genomic_DNA"/>
</dbReference>
<evidence type="ECO:0000313" key="3">
    <source>
        <dbReference type="Proteomes" id="UP001217485"/>
    </source>
</evidence>
<dbReference type="SUPFAM" id="SSF53474">
    <property type="entry name" value="alpha/beta-Hydrolases"/>
    <property type="match status" value="1"/>
</dbReference>
<accession>A0ABT5BUD2</accession>
<feature type="domain" description="Dienelactone hydrolase" evidence="1">
    <location>
        <begin position="16"/>
        <end position="224"/>
    </location>
</feature>
<dbReference type="PANTHER" id="PTHR46623:SF6">
    <property type="entry name" value="ALPHA_BETA-HYDROLASES SUPERFAMILY PROTEIN"/>
    <property type="match status" value="1"/>
</dbReference>
<dbReference type="Pfam" id="PF01738">
    <property type="entry name" value="DLH"/>
    <property type="match status" value="1"/>
</dbReference>
<protein>
    <submittedName>
        <fullName evidence="2">Dienelactone hydrolase family protein</fullName>
    </submittedName>
</protein>
<evidence type="ECO:0000259" key="1">
    <source>
        <dbReference type="Pfam" id="PF01738"/>
    </source>
</evidence>
<gene>
    <name evidence="2" type="ORF">POL72_08370</name>
</gene>
<organism evidence="2 3">
    <name type="scientific">Sorangium atrum</name>
    <dbReference type="NCBI Taxonomy" id="2995308"/>
    <lineage>
        <taxon>Bacteria</taxon>
        <taxon>Pseudomonadati</taxon>
        <taxon>Myxococcota</taxon>
        <taxon>Polyangia</taxon>
        <taxon>Polyangiales</taxon>
        <taxon>Polyangiaceae</taxon>
        <taxon>Sorangium</taxon>
    </lineage>
</organism>
<sequence length="226" mass="24196">MTTMVAFSLGNAGQMKGALSEPPGSGKVGGLVVVHEWHGLNEVMRAHCQQFAQAGFLALAPDLYHGKLAENDEEAAKLIGAFDFQKAVGELGHAVGYLRSHPRCNGRVAVAGFCLGGALTLAAARYVRPALEAAVPFYGLPRIAPEEFARVKTPICGHYAKVDDWANPSVAEEIQKAARSGGGEMDLYVYDAGHAFMRSTDSSKFEPKSAALAWQRTVEFLHTHIG</sequence>
<dbReference type="PANTHER" id="PTHR46623">
    <property type="entry name" value="CARBOXYMETHYLENEBUTENOLIDASE-RELATED"/>
    <property type="match status" value="1"/>
</dbReference>
<name>A0ABT5BUD2_9BACT</name>
<dbReference type="InterPro" id="IPR002925">
    <property type="entry name" value="Dienelactn_hydro"/>
</dbReference>
<comment type="caution">
    <text evidence="2">The sequence shown here is derived from an EMBL/GenBank/DDBJ whole genome shotgun (WGS) entry which is preliminary data.</text>
</comment>
<proteinExistence type="predicted"/>